<keyword evidence="2 3" id="KW-0040">ANK repeat</keyword>
<dbReference type="PANTHER" id="PTHR24198">
    <property type="entry name" value="ANKYRIN REPEAT AND PROTEIN KINASE DOMAIN-CONTAINING PROTEIN"/>
    <property type="match status" value="1"/>
</dbReference>
<accession>A0A814XRY2</accession>
<organism evidence="4 5">
    <name type="scientific">Adineta steineri</name>
    <dbReference type="NCBI Taxonomy" id="433720"/>
    <lineage>
        <taxon>Eukaryota</taxon>
        <taxon>Metazoa</taxon>
        <taxon>Spiralia</taxon>
        <taxon>Gnathifera</taxon>
        <taxon>Rotifera</taxon>
        <taxon>Eurotatoria</taxon>
        <taxon>Bdelloidea</taxon>
        <taxon>Adinetida</taxon>
        <taxon>Adinetidae</taxon>
        <taxon>Adineta</taxon>
    </lineage>
</organism>
<evidence type="ECO:0000256" key="3">
    <source>
        <dbReference type="PROSITE-ProRule" id="PRU00023"/>
    </source>
</evidence>
<keyword evidence="1" id="KW-0677">Repeat</keyword>
<dbReference type="EMBL" id="CAJNOG010000396">
    <property type="protein sequence ID" value="CAF1219591.1"/>
    <property type="molecule type" value="Genomic_DNA"/>
</dbReference>
<dbReference type="InterPro" id="IPR002110">
    <property type="entry name" value="Ankyrin_rpt"/>
</dbReference>
<dbReference type="Gene3D" id="1.25.40.20">
    <property type="entry name" value="Ankyrin repeat-containing domain"/>
    <property type="match status" value="3"/>
</dbReference>
<evidence type="ECO:0008006" key="6">
    <source>
        <dbReference type="Google" id="ProtNLM"/>
    </source>
</evidence>
<gene>
    <name evidence="4" type="ORF">JYZ213_LOCUS27926</name>
</gene>
<dbReference type="SMART" id="SM00248">
    <property type="entry name" value="ANK"/>
    <property type="match status" value="7"/>
</dbReference>
<evidence type="ECO:0000313" key="4">
    <source>
        <dbReference type="EMBL" id="CAF1219591.1"/>
    </source>
</evidence>
<feature type="repeat" description="ANK" evidence="3">
    <location>
        <begin position="159"/>
        <end position="191"/>
    </location>
</feature>
<evidence type="ECO:0000256" key="2">
    <source>
        <dbReference type="ARBA" id="ARBA00023043"/>
    </source>
</evidence>
<evidence type="ECO:0000256" key="1">
    <source>
        <dbReference type="ARBA" id="ARBA00022737"/>
    </source>
</evidence>
<protein>
    <recommendedName>
        <fullName evidence="6">Ankyrin repeat protein</fullName>
    </recommendedName>
</protein>
<sequence length="738" mass="85036">MPGRQFIYTSNGDFEELKDVDTETLQEIATACESGSVHQLEAVLNSLNPDKLSGYLNALTYFYKGEDKKYLTPLMIASVHGQDSIIRLLLQNYSNVCLIEAQNYTSSYDFDYDYYDEHFNKQTALWLAVENEHLNVVQTLVSLGKANVNHTADYSYHDTNWTPLGIACSNGQLEMVKYLIENGADLYNAENGADLYNAGANGSTSLMIACKNAHYDIVQYLLSLKNSNNQFLNATNNKSSTALHEAACGRTYFVFTAEYSRSLEPAGYIDRTLDIIKLLLEKHQVKIVKDNDGYTALTKAGINDQEALIKYFIDNENNSWYTLSQVIDELELIGSYHMIWSYGDRALEKAYHYFLWAMKLRYGYSQVPILKNNLRPSAEAYKHWTECQTIEELTSIKCDRNRMAIEALMIWERLALSSKFLSSLNQHAHSYDNKSNHQYALQLYLHGYNLRIETQVDLNECISSLRWCVRTMGSMISDNRTEQIQFNTFLKILQATEDEFLRNKNLSSTLSGDEKQRNYIWSSNVEVPCIKKYNADECLYIILNLLFIGTKILKCSDEKEKQQRQKVLQQVQQLVDSDYHTIADNKTLLHLSAMQSHNNVRIGSVTTFPSLPVVQLLLNCRAPINAVDYYNNTPLHQLAANTYQYYKYDEAEDYTDEEMDDIEIIFKLFIDANAHLDAVTHQGKTPEDYAKHIRLKNLFQRYPIKLNLKCLCAQMIRTSKLNYMNHISQHLQSFVQLH</sequence>
<proteinExistence type="predicted"/>
<dbReference type="AlphaFoldDB" id="A0A814XRY2"/>
<dbReference type="PROSITE" id="PS50297">
    <property type="entry name" value="ANK_REP_REGION"/>
    <property type="match status" value="1"/>
</dbReference>
<comment type="caution">
    <text evidence="4">The sequence shown here is derived from an EMBL/GenBank/DDBJ whole genome shotgun (WGS) entry which is preliminary data.</text>
</comment>
<dbReference type="Pfam" id="PF12796">
    <property type="entry name" value="Ank_2"/>
    <property type="match status" value="2"/>
</dbReference>
<name>A0A814XRY2_9BILA</name>
<evidence type="ECO:0000313" key="5">
    <source>
        <dbReference type="Proteomes" id="UP000663845"/>
    </source>
</evidence>
<dbReference type="PANTHER" id="PTHR24198:SF165">
    <property type="entry name" value="ANKYRIN REPEAT-CONTAINING PROTEIN-RELATED"/>
    <property type="match status" value="1"/>
</dbReference>
<dbReference type="InterPro" id="IPR036770">
    <property type="entry name" value="Ankyrin_rpt-contain_sf"/>
</dbReference>
<dbReference type="GO" id="GO:0005737">
    <property type="term" value="C:cytoplasm"/>
    <property type="evidence" value="ECO:0007669"/>
    <property type="project" value="TreeGrafter"/>
</dbReference>
<dbReference type="Pfam" id="PF00023">
    <property type="entry name" value="Ank"/>
    <property type="match status" value="1"/>
</dbReference>
<dbReference type="SUPFAM" id="SSF48403">
    <property type="entry name" value="Ankyrin repeat"/>
    <property type="match status" value="1"/>
</dbReference>
<dbReference type="Proteomes" id="UP000663845">
    <property type="component" value="Unassembled WGS sequence"/>
</dbReference>
<dbReference type="PROSITE" id="PS50088">
    <property type="entry name" value="ANK_REPEAT"/>
    <property type="match status" value="1"/>
</dbReference>
<reference evidence="4" key="1">
    <citation type="submission" date="2021-02" db="EMBL/GenBank/DDBJ databases">
        <authorList>
            <person name="Nowell W R."/>
        </authorList>
    </citation>
    <scope>NUCLEOTIDE SEQUENCE</scope>
</reference>